<gene>
    <name evidence="1" type="ORF">G4D61_16090</name>
</gene>
<dbReference type="AlphaFoldDB" id="A0A6M0P9M6"/>
<evidence type="ECO:0000313" key="2">
    <source>
        <dbReference type="Proteomes" id="UP000476934"/>
    </source>
</evidence>
<dbReference type="EMBL" id="JAAIWK010000035">
    <property type="protein sequence ID" value="NEY21464.1"/>
    <property type="molecule type" value="Genomic_DNA"/>
</dbReference>
<sequence length="411" mass="47348">MENVINEYKKDTESVYHTWFINNDDRLKAFRTIRKGLIKVISDIEEGTFGNDFKGSSLETVVTAISEQKQVFEGAAHAFFWKPKLRIPDIYENEVNQRAFGRFLKACLEATNENKIIAEIHKLNSLNVKGLGPAVANILYFLHPTIFPPFNTAIVKGFNTLFSKKIKLGSWPAYLDMREEIMNQNNKFKHQLSKDLGAIAGLLFEIGSNRLVIEENAVRVLQEENEKRKKAKLKRNKEVTKDAMEEHAHTEMQYYLAKLGQALGYKVWIARNDHKRVWNDEKLGEYSLKSLKLHNLPENVFDTVSLIDVLWLDQENNIISGFEVEKSTSIYSGILRLNDLSLSIPHNCQFYLVAPNKREKEMKAQLLRPSFRTLDSLAISYILFEDLRNDCDAMCKFGNDFSVLTKICKVV</sequence>
<organism evidence="1 2">
    <name type="scientific">Heyndrickxia ginsengihumi</name>
    <dbReference type="NCBI Taxonomy" id="363870"/>
    <lineage>
        <taxon>Bacteria</taxon>
        <taxon>Bacillati</taxon>
        <taxon>Bacillota</taxon>
        <taxon>Bacilli</taxon>
        <taxon>Bacillales</taxon>
        <taxon>Bacillaceae</taxon>
        <taxon>Heyndrickxia</taxon>
    </lineage>
</organism>
<comment type="caution">
    <text evidence="1">The sequence shown here is derived from an EMBL/GenBank/DDBJ whole genome shotgun (WGS) entry which is preliminary data.</text>
</comment>
<evidence type="ECO:0000313" key="1">
    <source>
        <dbReference type="EMBL" id="NEY21464.1"/>
    </source>
</evidence>
<accession>A0A6M0P9M6</accession>
<keyword evidence="2" id="KW-1185">Reference proteome</keyword>
<reference evidence="1 2" key="2">
    <citation type="submission" date="2020-03" db="EMBL/GenBank/DDBJ databases">
        <title>Bacillus aquiflavi sp. nov., isolated from yellow water of strong flavor Chinese baijiu in Yibin region of China.</title>
        <authorList>
            <person name="Xie J."/>
        </authorList>
    </citation>
    <scope>NUCLEOTIDE SEQUENCE [LARGE SCALE GENOMIC DNA]</scope>
    <source>
        <strain evidence="1 2">Gsoil 114</strain>
    </source>
</reference>
<protein>
    <recommendedName>
        <fullName evidence="3">Type II restriction enzyme</fullName>
    </recommendedName>
</protein>
<name>A0A6M0P9M6_9BACI</name>
<dbReference type="Proteomes" id="UP000476934">
    <property type="component" value="Unassembled WGS sequence"/>
</dbReference>
<proteinExistence type="predicted"/>
<dbReference type="RefSeq" id="WP_163174408.1">
    <property type="nucleotide sequence ID" value="NZ_JAAIWK010000035.1"/>
</dbReference>
<reference evidence="1 2" key="1">
    <citation type="submission" date="2020-02" db="EMBL/GenBank/DDBJ databases">
        <authorList>
            <person name="Feng H."/>
        </authorList>
    </citation>
    <scope>NUCLEOTIDE SEQUENCE [LARGE SCALE GENOMIC DNA]</scope>
    <source>
        <strain evidence="1 2">Gsoil 114</strain>
    </source>
</reference>
<evidence type="ECO:0008006" key="3">
    <source>
        <dbReference type="Google" id="ProtNLM"/>
    </source>
</evidence>